<accession>A0A9D1I5M3</accession>
<gene>
    <name evidence="1" type="ORF">IAD16_09545</name>
</gene>
<protein>
    <submittedName>
        <fullName evidence="1">Uncharacterized protein</fullName>
    </submittedName>
</protein>
<organism evidence="1 2">
    <name type="scientific">Candidatus Fimisoma avicola</name>
    <dbReference type="NCBI Taxonomy" id="2840826"/>
    <lineage>
        <taxon>Bacteria</taxon>
        <taxon>Bacillati</taxon>
        <taxon>Bacillota</taxon>
        <taxon>Clostridia</taxon>
        <taxon>Eubacteriales</taxon>
        <taxon>Candidatus Fimisoma</taxon>
    </lineage>
</organism>
<sequence>MPDLGDMAEYLGEHSGIGKKLIYAVWGLDEINGRLYGKIDCYLHFVLNEEETEDLRKAIIGQNSDGFGEGFEQRPIKTADGDLYVSFWNPDKDYFLHTESEMDAYIHGMNGQQMGGM</sequence>
<name>A0A9D1I5M3_9FIRM</name>
<proteinExistence type="predicted"/>
<reference evidence="1" key="2">
    <citation type="journal article" date="2021" name="PeerJ">
        <title>Extensive microbial diversity within the chicken gut microbiome revealed by metagenomics and culture.</title>
        <authorList>
            <person name="Gilroy R."/>
            <person name="Ravi A."/>
            <person name="Getino M."/>
            <person name="Pursley I."/>
            <person name="Horton D.L."/>
            <person name="Alikhan N.F."/>
            <person name="Baker D."/>
            <person name="Gharbi K."/>
            <person name="Hall N."/>
            <person name="Watson M."/>
            <person name="Adriaenssens E.M."/>
            <person name="Foster-Nyarko E."/>
            <person name="Jarju S."/>
            <person name="Secka A."/>
            <person name="Antonio M."/>
            <person name="Oren A."/>
            <person name="Chaudhuri R.R."/>
            <person name="La Ragione R."/>
            <person name="Hildebrand F."/>
            <person name="Pallen M.J."/>
        </authorList>
    </citation>
    <scope>NUCLEOTIDE SEQUENCE</scope>
    <source>
        <strain evidence="1">11300</strain>
    </source>
</reference>
<dbReference type="EMBL" id="DVMO01000149">
    <property type="protein sequence ID" value="HIU28601.1"/>
    <property type="molecule type" value="Genomic_DNA"/>
</dbReference>
<dbReference type="AlphaFoldDB" id="A0A9D1I5M3"/>
<evidence type="ECO:0000313" key="1">
    <source>
        <dbReference type="EMBL" id="HIU28601.1"/>
    </source>
</evidence>
<dbReference type="Proteomes" id="UP000824091">
    <property type="component" value="Unassembled WGS sequence"/>
</dbReference>
<comment type="caution">
    <text evidence="1">The sequence shown here is derived from an EMBL/GenBank/DDBJ whole genome shotgun (WGS) entry which is preliminary data.</text>
</comment>
<evidence type="ECO:0000313" key="2">
    <source>
        <dbReference type="Proteomes" id="UP000824091"/>
    </source>
</evidence>
<reference evidence="1" key="1">
    <citation type="submission" date="2020-10" db="EMBL/GenBank/DDBJ databases">
        <authorList>
            <person name="Gilroy R."/>
        </authorList>
    </citation>
    <scope>NUCLEOTIDE SEQUENCE</scope>
    <source>
        <strain evidence="1">11300</strain>
    </source>
</reference>